<evidence type="ECO:0000259" key="2">
    <source>
        <dbReference type="PROSITE" id="PS50158"/>
    </source>
</evidence>
<organism evidence="3 4">
    <name type="scientific">Porites evermanni</name>
    <dbReference type="NCBI Taxonomy" id="104178"/>
    <lineage>
        <taxon>Eukaryota</taxon>
        <taxon>Metazoa</taxon>
        <taxon>Cnidaria</taxon>
        <taxon>Anthozoa</taxon>
        <taxon>Hexacorallia</taxon>
        <taxon>Scleractinia</taxon>
        <taxon>Fungiina</taxon>
        <taxon>Poritidae</taxon>
        <taxon>Porites</taxon>
    </lineage>
</organism>
<name>A0ABN8LPB3_9CNID</name>
<reference evidence="3 4" key="1">
    <citation type="submission" date="2022-05" db="EMBL/GenBank/DDBJ databases">
        <authorList>
            <consortium name="Genoscope - CEA"/>
            <person name="William W."/>
        </authorList>
    </citation>
    <scope>NUCLEOTIDE SEQUENCE [LARGE SCALE GENOMIC DNA]</scope>
</reference>
<dbReference type="PANTHER" id="PTHR22639">
    <property type="entry name" value="GAG-RELATED PROTEIN"/>
    <property type="match status" value="1"/>
</dbReference>
<dbReference type="Gene3D" id="4.10.60.10">
    <property type="entry name" value="Zinc finger, CCHC-type"/>
    <property type="match status" value="1"/>
</dbReference>
<keyword evidence="1" id="KW-0863">Zinc-finger</keyword>
<keyword evidence="1" id="KW-0862">Zinc</keyword>
<dbReference type="InterPro" id="IPR042509">
    <property type="entry name" value="ZCCHC3"/>
</dbReference>
<sequence>MSDAAQCPCTLVVQFPAEVYRSTGESVVLPELLKSVDVPKVRCVQFIRNGLVRVTFTDAASCDAALSSGVAFRGDRLPVSPVSARSRLVYLRDLPAEVPVPFVKAALSSYGTVHDVTAMEHSGYPGLLNGTRLVKVTLENDIPSTVHIRGFDCRVWYQGQPQACAVCRSYRHRVRECPLNGLCRRCHQAGHVARECREPRRRPSTVYQESLSVLVGSSEVADSNDETNEV</sequence>
<dbReference type="InterPro" id="IPR001878">
    <property type="entry name" value="Znf_CCHC"/>
</dbReference>
<feature type="non-terminal residue" evidence="3">
    <location>
        <position position="230"/>
    </location>
</feature>
<feature type="domain" description="CCHC-type" evidence="2">
    <location>
        <begin position="183"/>
        <end position="198"/>
    </location>
</feature>
<dbReference type="SMART" id="SM00343">
    <property type="entry name" value="ZnF_C2HC"/>
    <property type="match status" value="2"/>
</dbReference>
<comment type="caution">
    <text evidence="3">The sequence shown here is derived from an EMBL/GenBank/DDBJ whole genome shotgun (WGS) entry which is preliminary data.</text>
</comment>
<dbReference type="Pfam" id="PF00098">
    <property type="entry name" value="zf-CCHC"/>
    <property type="match status" value="1"/>
</dbReference>
<dbReference type="PROSITE" id="PS50158">
    <property type="entry name" value="ZF_CCHC"/>
    <property type="match status" value="1"/>
</dbReference>
<dbReference type="InterPro" id="IPR036875">
    <property type="entry name" value="Znf_CCHC_sf"/>
</dbReference>
<protein>
    <recommendedName>
        <fullName evidence="2">CCHC-type domain-containing protein</fullName>
    </recommendedName>
</protein>
<dbReference type="Proteomes" id="UP001159427">
    <property type="component" value="Unassembled WGS sequence"/>
</dbReference>
<dbReference type="EMBL" id="CALNXI010000099">
    <property type="protein sequence ID" value="CAH3018892.1"/>
    <property type="molecule type" value="Genomic_DNA"/>
</dbReference>
<keyword evidence="1" id="KW-0479">Metal-binding</keyword>
<dbReference type="PANTHER" id="PTHR22639:SF3">
    <property type="entry name" value="ZINC FINGER CCHC DOMAIN-CONTAINING PROTEIN 3"/>
    <property type="match status" value="1"/>
</dbReference>
<evidence type="ECO:0000256" key="1">
    <source>
        <dbReference type="PROSITE-ProRule" id="PRU00047"/>
    </source>
</evidence>
<dbReference type="SUPFAM" id="SSF57756">
    <property type="entry name" value="Retrovirus zinc finger-like domains"/>
    <property type="match status" value="1"/>
</dbReference>
<evidence type="ECO:0000313" key="4">
    <source>
        <dbReference type="Proteomes" id="UP001159427"/>
    </source>
</evidence>
<evidence type="ECO:0000313" key="3">
    <source>
        <dbReference type="EMBL" id="CAH3018892.1"/>
    </source>
</evidence>
<keyword evidence="4" id="KW-1185">Reference proteome</keyword>
<accession>A0ABN8LPB3</accession>
<gene>
    <name evidence="3" type="ORF">PEVE_00045203</name>
</gene>
<proteinExistence type="predicted"/>